<keyword evidence="1" id="KW-0732">Signal</keyword>
<name>A0A9D2IU43_9FIRM</name>
<feature type="chain" id="PRO_5039446174" evidence="1">
    <location>
        <begin position="27"/>
        <end position="233"/>
    </location>
</feature>
<evidence type="ECO:0000313" key="2">
    <source>
        <dbReference type="EMBL" id="HIZ23204.1"/>
    </source>
</evidence>
<dbReference type="EMBL" id="DXBU01000141">
    <property type="protein sequence ID" value="HIZ23204.1"/>
    <property type="molecule type" value="Genomic_DNA"/>
</dbReference>
<evidence type="ECO:0000256" key="1">
    <source>
        <dbReference type="SAM" id="SignalP"/>
    </source>
</evidence>
<protein>
    <submittedName>
        <fullName evidence="2">Uncharacterized protein</fullName>
    </submittedName>
</protein>
<sequence>MKKKKKLMVALGIFIMALFIPLSVYAAPKYAPLKKMPRTSVSMSGVVTEKGYDFITPTYDIPIKMTATSSNPKVAAVKVSNIYDPYMKKYYSGYEVIRKGYGKTTINVKVVLAGKQYKNSCKYTFNKYANPFSSLKIGNANYTKNMKSPALELTKSKLRGKLSFKLKKGYKITNATCLYGSYDTAPGMQYKKIKNNAKLPSNTKSITLYLQNTKTKATFAVQIMEKGFFYELE</sequence>
<reference evidence="2" key="2">
    <citation type="submission" date="2021-04" db="EMBL/GenBank/DDBJ databases">
        <authorList>
            <person name="Gilroy R."/>
        </authorList>
    </citation>
    <scope>NUCLEOTIDE SEQUENCE</scope>
    <source>
        <strain evidence="2">14324</strain>
    </source>
</reference>
<dbReference type="AlphaFoldDB" id="A0A9D2IU43"/>
<accession>A0A9D2IU43</accession>
<feature type="signal peptide" evidence="1">
    <location>
        <begin position="1"/>
        <end position="26"/>
    </location>
</feature>
<gene>
    <name evidence="2" type="ORF">IAA21_10480</name>
</gene>
<comment type="caution">
    <text evidence="2">The sequence shown here is derived from an EMBL/GenBank/DDBJ whole genome shotgun (WGS) entry which is preliminary data.</text>
</comment>
<organism evidence="2 3">
    <name type="scientific">Candidatus Blautia faecigallinarum</name>
    <dbReference type="NCBI Taxonomy" id="2838488"/>
    <lineage>
        <taxon>Bacteria</taxon>
        <taxon>Bacillati</taxon>
        <taxon>Bacillota</taxon>
        <taxon>Clostridia</taxon>
        <taxon>Lachnospirales</taxon>
        <taxon>Lachnospiraceae</taxon>
        <taxon>Blautia</taxon>
    </lineage>
</organism>
<evidence type="ECO:0000313" key="3">
    <source>
        <dbReference type="Proteomes" id="UP000824041"/>
    </source>
</evidence>
<dbReference type="Proteomes" id="UP000824041">
    <property type="component" value="Unassembled WGS sequence"/>
</dbReference>
<proteinExistence type="predicted"/>
<reference evidence="2" key="1">
    <citation type="journal article" date="2021" name="PeerJ">
        <title>Extensive microbial diversity within the chicken gut microbiome revealed by metagenomics and culture.</title>
        <authorList>
            <person name="Gilroy R."/>
            <person name="Ravi A."/>
            <person name="Getino M."/>
            <person name="Pursley I."/>
            <person name="Horton D.L."/>
            <person name="Alikhan N.F."/>
            <person name="Baker D."/>
            <person name="Gharbi K."/>
            <person name="Hall N."/>
            <person name="Watson M."/>
            <person name="Adriaenssens E.M."/>
            <person name="Foster-Nyarko E."/>
            <person name="Jarju S."/>
            <person name="Secka A."/>
            <person name="Antonio M."/>
            <person name="Oren A."/>
            <person name="Chaudhuri R.R."/>
            <person name="La Ragione R."/>
            <person name="Hildebrand F."/>
            <person name="Pallen M.J."/>
        </authorList>
    </citation>
    <scope>NUCLEOTIDE SEQUENCE</scope>
    <source>
        <strain evidence="2">14324</strain>
    </source>
</reference>